<organism evidence="2 3">
    <name type="scientific">Alkalihalophilus lindianensis</name>
    <dbReference type="NCBI Taxonomy" id="1630542"/>
    <lineage>
        <taxon>Bacteria</taxon>
        <taxon>Bacillati</taxon>
        <taxon>Bacillota</taxon>
        <taxon>Bacilli</taxon>
        <taxon>Bacillales</taxon>
        <taxon>Bacillaceae</taxon>
        <taxon>Alkalihalophilus</taxon>
    </lineage>
</organism>
<reference evidence="2 3" key="1">
    <citation type="submission" date="2023-10" db="EMBL/GenBank/DDBJ databases">
        <title>Screening of Alkalihalobacillus lindianensis BZ-TG-R113 and Its Alleviation of Salt Stress on Rapeseed Growth.</title>
        <authorList>
            <person name="Zhao B."/>
            <person name="Guo T."/>
        </authorList>
    </citation>
    <scope>NUCLEOTIDE SEQUENCE [LARGE SCALE GENOMIC DNA]</scope>
    <source>
        <strain evidence="2 3">BZ-TG-R113</strain>
    </source>
</reference>
<comment type="caution">
    <text evidence="2">The sequence shown here is derived from an EMBL/GenBank/DDBJ whole genome shotgun (WGS) entry which is preliminary data.</text>
</comment>
<gene>
    <name evidence="2" type="ORF">RYX56_06615</name>
</gene>
<accession>A0ABU3X826</accession>
<proteinExistence type="predicted"/>
<evidence type="ECO:0000313" key="3">
    <source>
        <dbReference type="Proteomes" id="UP001287282"/>
    </source>
</evidence>
<evidence type="ECO:0000313" key="2">
    <source>
        <dbReference type="EMBL" id="MDV2684042.1"/>
    </source>
</evidence>
<evidence type="ECO:0000256" key="1">
    <source>
        <dbReference type="SAM" id="Phobius"/>
    </source>
</evidence>
<dbReference type="RefSeq" id="WP_317121261.1">
    <property type="nucleotide sequence ID" value="NZ_JAWJBA010000001.1"/>
</dbReference>
<protein>
    <submittedName>
        <fullName evidence="2">Uncharacterized protein</fullName>
    </submittedName>
</protein>
<sequence>MQTEVNRKSKVVTGNEVSIAKGMIGFIVFSFIFFAGMITFANAQQKSTLEANIIEAINPSNDLTFEYLGTEASSHLRKFYVATADGEEYIVRVYQNNRTVLDVFSLTDHPQLTEQFQKSYGVSW</sequence>
<keyword evidence="1" id="KW-0472">Membrane</keyword>
<keyword evidence="1" id="KW-0812">Transmembrane</keyword>
<dbReference type="EMBL" id="JAWJBA010000001">
    <property type="protein sequence ID" value="MDV2684042.1"/>
    <property type="molecule type" value="Genomic_DNA"/>
</dbReference>
<dbReference type="Proteomes" id="UP001287282">
    <property type="component" value="Unassembled WGS sequence"/>
</dbReference>
<feature type="transmembrane region" description="Helical" evidence="1">
    <location>
        <begin position="20"/>
        <end position="41"/>
    </location>
</feature>
<name>A0ABU3X826_9BACI</name>
<keyword evidence="3" id="KW-1185">Reference proteome</keyword>
<keyword evidence="1" id="KW-1133">Transmembrane helix</keyword>